<accession>I2Q0P6</accession>
<dbReference type="OrthoDB" id="9789407at2"/>
<proteinExistence type="inferred from homology"/>
<name>I2Q0P6_9BACT</name>
<dbReference type="PANTHER" id="PTHR35024:SF4">
    <property type="entry name" value="POLYMER-FORMING CYTOSKELETAL PROTEIN"/>
    <property type="match status" value="1"/>
</dbReference>
<gene>
    <name evidence="2" type="ORF">DesU5LDRAFT_1672</name>
</gene>
<dbReference type="STRING" id="596152.DesU5LDRAFT_1672"/>
<comment type="similarity">
    <text evidence="1">Belongs to the bactofilin family.</text>
</comment>
<evidence type="ECO:0000256" key="1">
    <source>
        <dbReference type="ARBA" id="ARBA00044755"/>
    </source>
</evidence>
<dbReference type="eggNOG" id="COG1664">
    <property type="taxonomic scope" value="Bacteria"/>
</dbReference>
<reference evidence="2" key="1">
    <citation type="submission" date="2011-11" db="EMBL/GenBank/DDBJ databases">
        <title>Improved High-Quality Draft sequence of Desulfovibrio sp. U5L.</title>
        <authorList>
            <consortium name="US DOE Joint Genome Institute"/>
            <person name="Lucas S."/>
            <person name="Han J."/>
            <person name="Lapidus A."/>
            <person name="Cheng J.-F."/>
            <person name="Goodwin L."/>
            <person name="Pitluck S."/>
            <person name="Peters L."/>
            <person name="Ovchinnikova G."/>
            <person name="Held B."/>
            <person name="Detter J.C."/>
            <person name="Han C."/>
            <person name="Tapia R."/>
            <person name="Land M."/>
            <person name="Hauser L."/>
            <person name="Kyrpides N."/>
            <person name="Ivanova N."/>
            <person name="Pagani I."/>
            <person name="Gabster J."/>
            <person name="Walker C."/>
            <person name="Stolyar S."/>
            <person name="Stahl D."/>
            <person name="Arkin A."/>
            <person name="Dehal P."/>
            <person name="Hazen T."/>
            <person name="Woyke T."/>
        </authorList>
    </citation>
    <scope>NUCLEOTIDE SEQUENCE [LARGE SCALE GENOMIC DNA]</scope>
    <source>
        <strain evidence="2">U5L</strain>
    </source>
</reference>
<dbReference type="EMBL" id="JH600068">
    <property type="protein sequence ID" value="EIG53352.1"/>
    <property type="molecule type" value="Genomic_DNA"/>
</dbReference>
<dbReference type="HOGENOM" id="CLU_072799_4_1_7"/>
<evidence type="ECO:0000313" key="2">
    <source>
        <dbReference type="EMBL" id="EIG53352.1"/>
    </source>
</evidence>
<dbReference type="InterPro" id="IPR007607">
    <property type="entry name" value="BacA/B"/>
</dbReference>
<protein>
    <submittedName>
        <fullName evidence="2">Integral membrane protein CcmA involved in cell shape determination</fullName>
    </submittedName>
</protein>
<organism evidence="2">
    <name type="scientific">Desulfovibrio sp. U5L</name>
    <dbReference type="NCBI Taxonomy" id="596152"/>
    <lineage>
        <taxon>Bacteria</taxon>
        <taxon>Pseudomonadati</taxon>
        <taxon>Thermodesulfobacteriota</taxon>
        <taxon>Desulfovibrionia</taxon>
        <taxon>Desulfovibrionales</taxon>
        <taxon>Desulfovibrionaceae</taxon>
        <taxon>Desulfovibrio</taxon>
    </lineage>
</organism>
<dbReference type="PANTHER" id="PTHR35024">
    <property type="entry name" value="HYPOTHETICAL CYTOSOLIC PROTEIN"/>
    <property type="match status" value="1"/>
</dbReference>
<dbReference type="AlphaFoldDB" id="I2Q0P6"/>
<sequence length="146" mass="15172">MFGRSTKKKPRHDAISAFLGAGTQYHGQFNFQGIVRIDGGVIGDIVSDGMLVLGEEGYVEGRIRVAELVASGRIVGNVEAARRVILHKTANLRGNLASPVVIVEDGAVINGLVRMAATPADCLAEGPVPRALASGTGENVPEVAGN</sequence>
<dbReference type="Pfam" id="PF04519">
    <property type="entry name" value="Bactofilin"/>
    <property type="match status" value="1"/>
</dbReference>